<keyword evidence="1" id="KW-1133">Transmembrane helix</keyword>
<protein>
    <submittedName>
        <fullName evidence="2">Uncharacterized protein</fullName>
    </submittedName>
</protein>
<reference evidence="2" key="2">
    <citation type="submission" date="2013-04" db="UniProtKB">
        <authorList>
            <consortium name="EnsemblPlants"/>
        </authorList>
    </citation>
    <scope>IDENTIFICATION</scope>
</reference>
<feature type="transmembrane region" description="Helical" evidence="1">
    <location>
        <begin position="96"/>
        <end position="116"/>
    </location>
</feature>
<dbReference type="Gramene" id="OB04G13600.1">
    <property type="protein sequence ID" value="OB04G13600.1"/>
    <property type="gene ID" value="OB04G13600"/>
</dbReference>
<dbReference type="AlphaFoldDB" id="J3LW35"/>
<organism evidence="2">
    <name type="scientific">Oryza brachyantha</name>
    <name type="common">malo sina</name>
    <dbReference type="NCBI Taxonomy" id="4533"/>
    <lineage>
        <taxon>Eukaryota</taxon>
        <taxon>Viridiplantae</taxon>
        <taxon>Streptophyta</taxon>
        <taxon>Embryophyta</taxon>
        <taxon>Tracheophyta</taxon>
        <taxon>Spermatophyta</taxon>
        <taxon>Magnoliopsida</taxon>
        <taxon>Liliopsida</taxon>
        <taxon>Poales</taxon>
        <taxon>Poaceae</taxon>
        <taxon>BOP clade</taxon>
        <taxon>Oryzoideae</taxon>
        <taxon>Oryzeae</taxon>
        <taxon>Oryzinae</taxon>
        <taxon>Oryza</taxon>
    </lineage>
</organism>
<keyword evidence="3" id="KW-1185">Reference proteome</keyword>
<dbReference type="HOGENOM" id="CLU_1734296_0_0_1"/>
<dbReference type="EnsemblPlants" id="OB04G13600.1">
    <property type="protein sequence ID" value="OB04G13600.1"/>
    <property type="gene ID" value="OB04G13600"/>
</dbReference>
<keyword evidence="1" id="KW-0472">Membrane</keyword>
<keyword evidence="1" id="KW-0812">Transmembrane</keyword>
<dbReference type="Proteomes" id="UP000006038">
    <property type="component" value="Chromosome 4"/>
</dbReference>
<evidence type="ECO:0000313" key="2">
    <source>
        <dbReference type="EnsemblPlants" id="OB04G13600.1"/>
    </source>
</evidence>
<name>J3LW35_ORYBR</name>
<evidence type="ECO:0000256" key="1">
    <source>
        <dbReference type="SAM" id="Phobius"/>
    </source>
</evidence>
<accession>J3LW35</accession>
<evidence type="ECO:0000313" key="3">
    <source>
        <dbReference type="Proteomes" id="UP000006038"/>
    </source>
</evidence>
<dbReference type="STRING" id="4533.J3LW35"/>
<proteinExistence type="predicted"/>
<reference evidence="2" key="1">
    <citation type="journal article" date="2013" name="Nat. Commun.">
        <title>Whole-genome sequencing of Oryza brachyantha reveals mechanisms underlying Oryza genome evolution.</title>
        <authorList>
            <person name="Chen J."/>
            <person name="Huang Q."/>
            <person name="Gao D."/>
            <person name="Wang J."/>
            <person name="Lang Y."/>
            <person name="Liu T."/>
            <person name="Li B."/>
            <person name="Bai Z."/>
            <person name="Luis Goicoechea J."/>
            <person name="Liang C."/>
            <person name="Chen C."/>
            <person name="Zhang W."/>
            <person name="Sun S."/>
            <person name="Liao Y."/>
            <person name="Zhang X."/>
            <person name="Yang L."/>
            <person name="Song C."/>
            <person name="Wang M."/>
            <person name="Shi J."/>
            <person name="Liu G."/>
            <person name="Liu J."/>
            <person name="Zhou H."/>
            <person name="Zhou W."/>
            <person name="Yu Q."/>
            <person name="An N."/>
            <person name="Chen Y."/>
            <person name="Cai Q."/>
            <person name="Wang B."/>
            <person name="Liu B."/>
            <person name="Min J."/>
            <person name="Huang Y."/>
            <person name="Wu H."/>
            <person name="Li Z."/>
            <person name="Zhang Y."/>
            <person name="Yin Y."/>
            <person name="Song W."/>
            <person name="Jiang J."/>
            <person name="Jackson S.A."/>
            <person name="Wing R.A."/>
            <person name="Wang J."/>
            <person name="Chen M."/>
        </authorList>
    </citation>
    <scope>NUCLEOTIDE SEQUENCE [LARGE SCALE GENOMIC DNA]</scope>
    <source>
        <strain evidence="2">cv. IRGC 101232</strain>
    </source>
</reference>
<sequence length="151" mass="17341">MKAAKELVQDYRKVKVINYNKMPVKLIVFTYYIYMHHGTVNPNINVWKLHQGHAIVKPWASTRADEWNVNKLAWEGTLKAISKGEECIKLEDKNTVWCMFMVILDLIGVVLLILSYTKEKDGIMFTHPPMVAELNDVLPANVSKLSVFAHV</sequence>